<dbReference type="Proteomes" id="UP000293369">
    <property type="component" value="Unassembled WGS sequence"/>
</dbReference>
<evidence type="ECO:0000313" key="1">
    <source>
        <dbReference type="EMBL" id="RZI32574.1"/>
    </source>
</evidence>
<comment type="caution">
    <text evidence="1">The sequence shown here is derived from an EMBL/GenBank/DDBJ whole genome shotgun (WGS) entry which is preliminary data.</text>
</comment>
<name>A0A4Q7D150_9PSED</name>
<evidence type="ECO:0000313" key="2">
    <source>
        <dbReference type="Proteomes" id="UP000293369"/>
    </source>
</evidence>
<organism evidence="1 2">
    <name type="scientific">Pseudomonas orientalis</name>
    <dbReference type="NCBI Taxonomy" id="76758"/>
    <lineage>
        <taxon>Bacteria</taxon>
        <taxon>Pseudomonadati</taxon>
        <taxon>Pseudomonadota</taxon>
        <taxon>Gammaproteobacteria</taxon>
        <taxon>Pseudomonadales</taxon>
        <taxon>Pseudomonadaceae</taxon>
        <taxon>Pseudomonas</taxon>
    </lineage>
</organism>
<gene>
    <name evidence="1" type="ORF">EUX57_06405</name>
</gene>
<dbReference type="AlphaFoldDB" id="A0A4Q7D150"/>
<proteinExistence type="predicted"/>
<sequence>MRRKSRSAVKCWQQLYIKSVSEADIEDKYFRLLEMAEDMEISGLISGAEWRRFVRRAGELFITATDDEVGVS</sequence>
<protein>
    <submittedName>
        <fullName evidence="1">Uncharacterized protein</fullName>
    </submittedName>
</protein>
<dbReference type="EMBL" id="SGFE01000009">
    <property type="protein sequence ID" value="RZI32574.1"/>
    <property type="molecule type" value="Genomic_DNA"/>
</dbReference>
<accession>A0A4Q7D150</accession>
<reference evidence="1 2" key="1">
    <citation type="submission" date="2019-02" db="EMBL/GenBank/DDBJ databases">
        <title>Pseudomonas spp from wheat grain.</title>
        <authorList>
            <person name="Cho G.-S."/>
            <person name="Franz C.M.A.P."/>
        </authorList>
    </citation>
    <scope>NUCLEOTIDE SEQUENCE [LARGE SCALE GENOMIC DNA]</scope>
    <source>
        <strain evidence="1 2">133NRW</strain>
    </source>
</reference>